<feature type="domain" description="Pectinesterase inhibitor" evidence="3">
    <location>
        <begin position="30"/>
        <end position="189"/>
    </location>
</feature>
<protein>
    <recommendedName>
        <fullName evidence="3">Pectinesterase inhibitor domain-containing protein</fullName>
    </recommendedName>
</protein>
<gene>
    <name evidence="4" type="ORF">Nepgr_011345</name>
</gene>
<dbReference type="Gene3D" id="1.20.140.40">
    <property type="entry name" value="Invertase/pectin methylesterase inhibitor family protein"/>
    <property type="match status" value="1"/>
</dbReference>
<evidence type="ECO:0000313" key="4">
    <source>
        <dbReference type="EMBL" id="GMH09504.1"/>
    </source>
</evidence>
<reference evidence="4" key="1">
    <citation type="submission" date="2023-05" db="EMBL/GenBank/DDBJ databases">
        <title>Nepenthes gracilis genome sequencing.</title>
        <authorList>
            <person name="Fukushima K."/>
        </authorList>
    </citation>
    <scope>NUCLEOTIDE SEQUENCE</scope>
    <source>
        <strain evidence="4">SING2019-196</strain>
    </source>
</reference>
<dbReference type="SUPFAM" id="SSF101148">
    <property type="entry name" value="Plant invertase/pectin methylesterase inhibitor"/>
    <property type="match status" value="1"/>
</dbReference>
<evidence type="ECO:0000259" key="3">
    <source>
        <dbReference type="SMART" id="SM00856"/>
    </source>
</evidence>
<sequence>MERRTPSPSSLLFSSVIFLTLTAGSYAIPKATDFIRASCRATLYPSLCLHSLSAYATEIRQSERRIALVALAVSLARARSAAMFVSGFSRAKGIKHREFEAVKDCVENMGDSVGELSESVRELGHTGGAGGQNFMWHMSNVQTWVSAALTDQQTCVDGFGETAMDGSVKDAVSVRVISVARVTSNALALVNLFASGRHRVGENGD</sequence>
<comment type="caution">
    <text evidence="4">The sequence shown here is derived from an EMBL/GenBank/DDBJ whole genome shotgun (WGS) entry which is preliminary data.</text>
</comment>
<dbReference type="AlphaFoldDB" id="A0AAD3SES1"/>
<keyword evidence="1 2" id="KW-0732">Signal</keyword>
<evidence type="ECO:0000256" key="1">
    <source>
        <dbReference type="ARBA" id="ARBA00022729"/>
    </source>
</evidence>
<organism evidence="4 5">
    <name type="scientific">Nepenthes gracilis</name>
    <name type="common">Slender pitcher plant</name>
    <dbReference type="NCBI Taxonomy" id="150966"/>
    <lineage>
        <taxon>Eukaryota</taxon>
        <taxon>Viridiplantae</taxon>
        <taxon>Streptophyta</taxon>
        <taxon>Embryophyta</taxon>
        <taxon>Tracheophyta</taxon>
        <taxon>Spermatophyta</taxon>
        <taxon>Magnoliopsida</taxon>
        <taxon>eudicotyledons</taxon>
        <taxon>Gunneridae</taxon>
        <taxon>Pentapetalae</taxon>
        <taxon>Caryophyllales</taxon>
        <taxon>Nepenthaceae</taxon>
        <taxon>Nepenthes</taxon>
    </lineage>
</organism>
<dbReference type="NCBIfam" id="TIGR01614">
    <property type="entry name" value="PME_inhib"/>
    <property type="match status" value="1"/>
</dbReference>
<feature type="signal peptide" evidence="2">
    <location>
        <begin position="1"/>
        <end position="27"/>
    </location>
</feature>
<evidence type="ECO:0000313" key="5">
    <source>
        <dbReference type="Proteomes" id="UP001279734"/>
    </source>
</evidence>
<dbReference type="PANTHER" id="PTHR31080:SF207">
    <property type="entry name" value="PECTINESTERASE INHIBITOR 9"/>
    <property type="match status" value="1"/>
</dbReference>
<accession>A0AAD3SES1</accession>
<dbReference type="Proteomes" id="UP001279734">
    <property type="component" value="Unassembled WGS sequence"/>
</dbReference>
<dbReference type="Pfam" id="PF04043">
    <property type="entry name" value="PMEI"/>
    <property type="match status" value="1"/>
</dbReference>
<dbReference type="GO" id="GO:0046910">
    <property type="term" value="F:pectinesterase inhibitor activity"/>
    <property type="evidence" value="ECO:0007669"/>
    <property type="project" value="UniProtKB-ARBA"/>
</dbReference>
<dbReference type="FunFam" id="1.20.140.40:FF:000005">
    <property type="entry name" value="Pectin methylesterase inhibitor 1"/>
    <property type="match status" value="1"/>
</dbReference>
<dbReference type="CDD" id="cd15798">
    <property type="entry name" value="PMEI-like_3"/>
    <property type="match status" value="1"/>
</dbReference>
<name>A0AAD3SES1_NEPGR</name>
<dbReference type="EMBL" id="BSYO01000009">
    <property type="protein sequence ID" value="GMH09504.1"/>
    <property type="molecule type" value="Genomic_DNA"/>
</dbReference>
<dbReference type="InterPro" id="IPR006501">
    <property type="entry name" value="Pectinesterase_inhib_dom"/>
</dbReference>
<feature type="chain" id="PRO_5042076990" description="Pectinesterase inhibitor domain-containing protein" evidence="2">
    <location>
        <begin position="28"/>
        <end position="205"/>
    </location>
</feature>
<dbReference type="PANTHER" id="PTHR31080">
    <property type="entry name" value="PECTINESTERASE INHIBITOR-LIKE"/>
    <property type="match status" value="1"/>
</dbReference>
<dbReference type="SMART" id="SM00856">
    <property type="entry name" value="PMEI"/>
    <property type="match status" value="1"/>
</dbReference>
<proteinExistence type="predicted"/>
<keyword evidence="5" id="KW-1185">Reference proteome</keyword>
<dbReference type="InterPro" id="IPR035513">
    <property type="entry name" value="Invertase/methylesterase_inhib"/>
</dbReference>
<evidence type="ECO:0000256" key="2">
    <source>
        <dbReference type="SAM" id="SignalP"/>
    </source>
</evidence>
<dbReference type="InterPro" id="IPR051955">
    <property type="entry name" value="PME_Inhibitor"/>
</dbReference>